<dbReference type="RefSeq" id="WP_279365012.1">
    <property type="nucleotide sequence ID" value="NZ_JAMWEC010000002.1"/>
</dbReference>
<dbReference type="EMBL" id="JAMWFV010000017">
    <property type="protein sequence ID" value="MDG6145893.1"/>
    <property type="molecule type" value="Genomic_DNA"/>
</dbReference>
<feature type="domain" description="SLH" evidence="1">
    <location>
        <begin position="39"/>
        <end position="117"/>
    </location>
</feature>
<dbReference type="NCBIfam" id="TIGR01537">
    <property type="entry name" value="portal_HK97"/>
    <property type="match status" value="1"/>
</dbReference>
<dbReference type="AlphaFoldDB" id="A0A9X4P201"/>
<organism evidence="2 3">
    <name type="scientific">Lactococcus formosensis</name>
    <dbReference type="NCBI Taxonomy" id="1281486"/>
    <lineage>
        <taxon>Bacteria</taxon>
        <taxon>Bacillati</taxon>
        <taxon>Bacillota</taxon>
        <taxon>Bacilli</taxon>
        <taxon>Lactobacillales</taxon>
        <taxon>Streptococcaceae</taxon>
        <taxon>Lactococcus</taxon>
    </lineage>
</organism>
<dbReference type="Pfam" id="PF04860">
    <property type="entry name" value="Phage_portal"/>
    <property type="match status" value="1"/>
</dbReference>
<evidence type="ECO:0000313" key="2">
    <source>
        <dbReference type="EMBL" id="MDG6145893.1"/>
    </source>
</evidence>
<dbReference type="InterPro" id="IPR006427">
    <property type="entry name" value="Portal_HK97"/>
</dbReference>
<dbReference type="PROSITE" id="PS51272">
    <property type="entry name" value="SLH"/>
    <property type="match status" value="1"/>
</dbReference>
<name>A0A9X4P201_9LACT</name>
<gene>
    <name evidence="2" type="ORF">NF717_09570</name>
</gene>
<keyword evidence="3" id="KW-1185">Reference proteome</keyword>
<protein>
    <submittedName>
        <fullName evidence="2">Phage portal protein</fullName>
    </submittedName>
</protein>
<reference evidence="2" key="1">
    <citation type="submission" date="2022-06" db="EMBL/GenBank/DDBJ databases">
        <title>Lactococcus from bovine mastitis in China.</title>
        <authorList>
            <person name="Lin Y."/>
            <person name="Han B."/>
        </authorList>
    </citation>
    <scope>NUCLEOTIDE SEQUENCE</scope>
    <source>
        <strain evidence="2">Ningxia-I-26</strain>
    </source>
</reference>
<comment type="caution">
    <text evidence="2">The sequence shown here is derived from an EMBL/GenBank/DDBJ whole genome shotgun (WGS) entry which is preliminary data.</text>
</comment>
<dbReference type="Proteomes" id="UP001153199">
    <property type="component" value="Unassembled WGS sequence"/>
</dbReference>
<evidence type="ECO:0000259" key="1">
    <source>
        <dbReference type="PROSITE" id="PS51272"/>
    </source>
</evidence>
<accession>A0A9X4P201</accession>
<sequence>MKFFNKRSPTNKEAEEPVKKSPQVVITLPDFFKDLISENYTKLSDNPEVRMAVDCIADLVSNMTIQLMQNGETGDKRVKNALSRVVDIEPNQYISRKTFIQWLVRSMLLEGEGNAVVKPKVVRGEIVELIPISPYKLTFNVSDDDFKYSITFDNKEYDPNELLHFVLNPSIERPFIGTGYKVSLRDIVGNLKQASATKKGFMSSEYMPNIIVSVDSDSDDFSDEEGRERFEQMYLKRKEKGKPWIIPEGMIDVQQIKPLTLNDLAINDAVTLDKKTVAGIFGVPAFLLGVGTYNKDEFNNFINTKILSIAQIIQQTLNKLIIEEDMYFSFNPRSLYNYSLTEMVSAGAQMAQLNALRRNELRNWIGMPPDAEMNDLLVLENYLHQDDLDKQNKLIQNDNEEGGENGKT</sequence>
<evidence type="ECO:0000313" key="3">
    <source>
        <dbReference type="Proteomes" id="UP001153199"/>
    </source>
</evidence>
<dbReference type="InterPro" id="IPR001119">
    <property type="entry name" value="SLH_dom"/>
</dbReference>
<proteinExistence type="predicted"/>
<dbReference type="InterPro" id="IPR006944">
    <property type="entry name" value="Phage/GTA_portal"/>
</dbReference>